<gene>
    <name evidence="1" type="ORF">ACFOMH_04575</name>
</gene>
<proteinExistence type="predicted"/>
<keyword evidence="2" id="KW-1185">Reference proteome</keyword>
<accession>A0ABV7QZ80</accession>
<sequence length="126" mass="13609">MSDFESMGLKGGIWQAMLVRGHEPARLSLVHLGERIAEARATAEGAGQWRIAAAIPAEHLSDGVQTFLLVEDAGEGVAPLEPGARQLGKLTVIAGALLDDDIRVEFELMRNELELLKKELRRLAAG</sequence>
<dbReference type="Proteomes" id="UP001595721">
    <property type="component" value="Unassembled WGS sequence"/>
</dbReference>
<evidence type="ECO:0000313" key="1">
    <source>
        <dbReference type="EMBL" id="MFC3527439.1"/>
    </source>
</evidence>
<organism evidence="1 2">
    <name type="scientific">Paracoccus mangrovi</name>
    <dbReference type="NCBI Taxonomy" id="1715645"/>
    <lineage>
        <taxon>Bacteria</taxon>
        <taxon>Pseudomonadati</taxon>
        <taxon>Pseudomonadota</taxon>
        <taxon>Alphaproteobacteria</taxon>
        <taxon>Rhodobacterales</taxon>
        <taxon>Paracoccaceae</taxon>
        <taxon>Paracoccus</taxon>
    </lineage>
</organism>
<dbReference type="RefSeq" id="WP_374425521.1">
    <property type="nucleotide sequence ID" value="NZ_JBHRXJ010000002.1"/>
</dbReference>
<evidence type="ECO:0000313" key="2">
    <source>
        <dbReference type="Proteomes" id="UP001595721"/>
    </source>
</evidence>
<dbReference type="EMBL" id="JBHRXJ010000002">
    <property type="protein sequence ID" value="MFC3527439.1"/>
    <property type="molecule type" value="Genomic_DNA"/>
</dbReference>
<reference evidence="2" key="1">
    <citation type="journal article" date="2019" name="Int. J. Syst. Evol. Microbiol.">
        <title>The Global Catalogue of Microorganisms (GCM) 10K type strain sequencing project: providing services to taxonomists for standard genome sequencing and annotation.</title>
        <authorList>
            <consortium name="The Broad Institute Genomics Platform"/>
            <consortium name="The Broad Institute Genome Sequencing Center for Infectious Disease"/>
            <person name="Wu L."/>
            <person name="Ma J."/>
        </authorList>
    </citation>
    <scope>NUCLEOTIDE SEQUENCE [LARGE SCALE GENOMIC DNA]</scope>
    <source>
        <strain evidence="2">KCTC 42899</strain>
    </source>
</reference>
<comment type="caution">
    <text evidence="1">The sequence shown here is derived from an EMBL/GenBank/DDBJ whole genome shotgun (WGS) entry which is preliminary data.</text>
</comment>
<protein>
    <submittedName>
        <fullName evidence="1">Uncharacterized protein</fullName>
    </submittedName>
</protein>
<name>A0ABV7QZ80_9RHOB</name>